<keyword evidence="17 19" id="KW-0472">Membrane</keyword>
<dbReference type="SMART" id="SM00388">
    <property type="entry name" value="HisKA"/>
    <property type="match status" value="1"/>
</dbReference>
<dbReference type="InterPro" id="IPR004358">
    <property type="entry name" value="Sig_transdc_His_kin-like_C"/>
</dbReference>
<accession>A0A0C1QXF0</accession>
<dbReference type="Pfam" id="PF00989">
    <property type="entry name" value="PAS"/>
    <property type="match status" value="1"/>
</dbReference>
<comment type="subcellular location">
    <subcellularLocation>
        <location evidence="3">Cell membrane</location>
    </subcellularLocation>
    <subcellularLocation>
        <location evidence="2">Membrane</location>
        <topology evidence="2">Multi-pass membrane protein</topology>
    </subcellularLocation>
</comment>
<keyword evidence="12" id="KW-0547">Nucleotide-binding</keyword>
<dbReference type="InterPro" id="IPR013767">
    <property type="entry name" value="PAS_fold"/>
</dbReference>
<feature type="transmembrane region" description="Helical" evidence="19">
    <location>
        <begin position="171"/>
        <end position="190"/>
    </location>
</feature>
<evidence type="ECO:0000256" key="8">
    <source>
        <dbReference type="ARBA" id="ARBA00022553"/>
    </source>
</evidence>
<keyword evidence="14" id="KW-0067">ATP-binding</keyword>
<evidence type="ECO:0000256" key="10">
    <source>
        <dbReference type="ARBA" id="ARBA00022679"/>
    </source>
</evidence>
<dbReference type="PRINTS" id="PR00344">
    <property type="entry name" value="BCTRLSENSOR"/>
</dbReference>
<reference evidence="23 24" key="1">
    <citation type="submission" date="2015-01" db="EMBL/GenBank/DDBJ databases">
        <title>Genome sequence of the anaerobic bacterium Geobacter soli GSS01, a dissimilatory Fe(III) reducer from soil.</title>
        <authorList>
            <person name="Yang G."/>
            <person name="Zhou S."/>
        </authorList>
    </citation>
    <scope>NUCLEOTIDE SEQUENCE [LARGE SCALE GENOMIC DNA]</scope>
    <source>
        <strain evidence="23 24">GSS01</strain>
    </source>
</reference>
<keyword evidence="15 19" id="KW-1133">Transmembrane helix</keyword>
<evidence type="ECO:0000256" key="2">
    <source>
        <dbReference type="ARBA" id="ARBA00004141"/>
    </source>
</evidence>
<dbReference type="SUPFAM" id="SSF158472">
    <property type="entry name" value="HAMP domain-like"/>
    <property type="match status" value="1"/>
</dbReference>
<evidence type="ECO:0000259" key="22">
    <source>
        <dbReference type="PROSITE" id="PS50885"/>
    </source>
</evidence>
<dbReference type="SUPFAM" id="SSF47384">
    <property type="entry name" value="Homodimeric domain of signal transducing histidine kinase"/>
    <property type="match status" value="1"/>
</dbReference>
<dbReference type="InterPro" id="IPR003660">
    <property type="entry name" value="HAMP_dom"/>
</dbReference>
<keyword evidence="24" id="KW-1185">Reference proteome</keyword>
<keyword evidence="10" id="KW-0808">Transferase</keyword>
<dbReference type="NCBIfam" id="TIGR02966">
    <property type="entry name" value="phoR_proteo"/>
    <property type="match status" value="1"/>
</dbReference>
<evidence type="ECO:0000256" key="16">
    <source>
        <dbReference type="ARBA" id="ARBA00023012"/>
    </source>
</evidence>
<dbReference type="CDD" id="cd00130">
    <property type="entry name" value="PAS"/>
    <property type="match status" value="1"/>
</dbReference>
<dbReference type="CDD" id="cd00082">
    <property type="entry name" value="HisKA"/>
    <property type="match status" value="1"/>
</dbReference>
<dbReference type="RefSeq" id="WP_039645772.1">
    <property type="nucleotide sequence ID" value="NZ_JXBL01000001.1"/>
</dbReference>
<evidence type="ECO:0000313" key="23">
    <source>
        <dbReference type="EMBL" id="KIE42841.1"/>
    </source>
</evidence>
<comment type="caution">
    <text evidence="23">The sequence shown here is derived from an EMBL/GenBank/DDBJ whole genome shotgun (WGS) entry which is preliminary data.</text>
</comment>
<evidence type="ECO:0000313" key="24">
    <source>
        <dbReference type="Proteomes" id="UP000031433"/>
    </source>
</evidence>
<dbReference type="GO" id="GO:0005886">
    <property type="term" value="C:plasma membrane"/>
    <property type="evidence" value="ECO:0007669"/>
    <property type="project" value="UniProtKB-SubCell"/>
</dbReference>
<dbReference type="PROSITE" id="PS50885">
    <property type="entry name" value="HAMP"/>
    <property type="match status" value="1"/>
</dbReference>
<dbReference type="PANTHER" id="PTHR42878">
    <property type="entry name" value="TWO-COMPONENT HISTIDINE KINASE"/>
    <property type="match status" value="1"/>
</dbReference>
<dbReference type="AlphaFoldDB" id="A0A0C1QXF0"/>
<evidence type="ECO:0000256" key="18">
    <source>
        <dbReference type="ARBA" id="ARBA00025207"/>
    </source>
</evidence>
<evidence type="ECO:0000256" key="7">
    <source>
        <dbReference type="ARBA" id="ARBA00022475"/>
    </source>
</evidence>
<evidence type="ECO:0000256" key="17">
    <source>
        <dbReference type="ARBA" id="ARBA00023136"/>
    </source>
</evidence>
<dbReference type="Pfam" id="PF02518">
    <property type="entry name" value="HATPase_c"/>
    <property type="match status" value="1"/>
</dbReference>
<dbReference type="GO" id="GO:0005524">
    <property type="term" value="F:ATP binding"/>
    <property type="evidence" value="ECO:0007669"/>
    <property type="project" value="UniProtKB-KW"/>
</dbReference>
<dbReference type="PANTHER" id="PTHR42878:SF7">
    <property type="entry name" value="SENSOR HISTIDINE KINASE GLRK"/>
    <property type="match status" value="1"/>
</dbReference>
<dbReference type="SMART" id="SM00304">
    <property type="entry name" value="HAMP"/>
    <property type="match status" value="1"/>
</dbReference>
<dbReference type="Proteomes" id="UP000031433">
    <property type="component" value="Unassembled WGS sequence"/>
</dbReference>
<dbReference type="GO" id="GO:0006817">
    <property type="term" value="P:phosphate ion transport"/>
    <property type="evidence" value="ECO:0007669"/>
    <property type="project" value="UniProtKB-KW"/>
</dbReference>
<dbReference type="InterPro" id="IPR036890">
    <property type="entry name" value="HATPase_C_sf"/>
</dbReference>
<name>A0A0C1QXF0_9BACT</name>
<evidence type="ECO:0000256" key="14">
    <source>
        <dbReference type="ARBA" id="ARBA00022840"/>
    </source>
</evidence>
<evidence type="ECO:0000256" key="3">
    <source>
        <dbReference type="ARBA" id="ARBA00004236"/>
    </source>
</evidence>
<dbReference type="EC" id="2.7.13.3" evidence="4"/>
<dbReference type="Gene3D" id="1.10.287.130">
    <property type="match status" value="1"/>
</dbReference>
<dbReference type="CDD" id="cd06225">
    <property type="entry name" value="HAMP"/>
    <property type="match status" value="1"/>
</dbReference>
<dbReference type="InterPro" id="IPR050351">
    <property type="entry name" value="BphY/WalK/GraS-like"/>
</dbReference>
<keyword evidence="13 23" id="KW-0418">Kinase</keyword>
<dbReference type="GO" id="GO:0000155">
    <property type="term" value="F:phosphorelay sensor kinase activity"/>
    <property type="evidence" value="ECO:0007669"/>
    <property type="project" value="InterPro"/>
</dbReference>
<evidence type="ECO:0000256" key="1">
    <source>
        <dbReference type="ARBA" id="ARBA00000085"/>
    </source>
</evidence>
<dbReference type="SUPFAM" id="SSF55785">
    <property type="entry name" value="PYP-like sensor domain (PAS domain)"/>
    <property type="match status" value="1"/>
</dbReference>
<protein>
    <recommendedName>
        <fullName evidence="5">Phosphate regulon sensor protein PhoR</fullName>
        <ecNumber evidence="4">2.7.13.3</ecNumber>
    </recommendedName>
</protein>
<dbReference type="CDD" id="cd00075">
    <property type="entry name" value="HATPase"/>
    <property type="match status" value="1"/>
</dbReference>
<keyword evidence="16" id="KW-0902">Two-component regulatory system</keyword>
<dbReference type="SUPFAM" id="SSF55874">
    <property type="entry name" value="ATPase domain of HSP90 chaperone/DNA topoisomerase II/histidine kinase"/>
    <property type="match status" value="1"/>
</dbReference>
<dbReference type="GO" id="GO:0006355">
    <property type="term" value="P:regulation of DNA-templated transcription"/>
    <property type="evidence" value="ECO:0007669"/>
    <property type="project" value="InterPro"/>
</dbReference>
<dbReference type="NCBIfam" id="TIGR00229">
    <property type="entry name" value="sensory_box"/>
    <property type="match status" value="1"/>
</dbReference>
<sequence length="589" mass="64463">MKLTIQWKLMASYLCLLIFIGGAFFVYLNHTLTTHLAHEIQENLKSESRLARMVAAREIRDMRRDAPAAAAAISRETRARVTVVLEGGEVVADSDIAPQYLGTLENHANRPEVRQALEQGGGAAVRYSATIKTPMLYVATVLNTTEGERGVLRLSLPLTAVEKAKQSIRTLLGASLVVSLVVALLLSYLLSRFTSRSLRTITTLATQLGRGDYGRRIPVITRDEVGELARVMNEMASQIERNLARISAEKNRLDTILRGMGEGLMVSDAGGTVTLVNPAFLELFGLTQSVEGRQIIEIARFPELNETFRAVVSSRSEHVEEMTLPLGEGKEVLTHWVPLMEEDELRGVVAVFHDISDLKRLEVVRRDFVANVSHELRTPVTVIKGYAEALAGGLVKEDPERAGRFLEIIYSHSERLADLIRDLLTLSQLESGGLQLELAQIHLDRAVAHAAGLLEQKAAKKEIAIDMSALAGAPPVLADPGRLEQVLINLMDNALKYTPPGGAITLSADEAGGMVRVSVHDTGIGIPPRDLPRIFERFYRVDAARSRDEGGTGLGLSIVKHIIQLHGGGITVESEHGRGTTFRFTLRKA</sequence>
<dbReference type="Gene3D" id="3.30.565.10">
    <property type="entry name" value="Histidine kinase-like ATPase, C-terminal domain"/>
    <property type="match status" value="1"/>
</dbReference>
<feature type="transmembrane region" description="Helical" evidence="19">
    <location>
        <begin position="6"/>
        <end position="28"/>
    </location>
</feature>
<evidence type="ECO:0000256" key="5">
    <source>
        <dbReference type="ARBA" id="ARBA00019665"/>
    </source>
</evidence>
<proteinExistence type="predicted"/>
<dbReference type="SMART" id="SM00387">
    <property type="entry name" value="HATPase_c"/>
    <property type="match status" value="1"/>
</dbReference>
<keyword evidence="8" id="KW-0597">Phosphoprotein</keyword>
<dbReference type="InterPro" id="IPR005467">
    <property type="entry name" value="His_kinase_dom"/>
</dbReference>
<evidence type="ECO:0000256" key="11">
    <source>
        <dbReference type="ARBA" id="ARBA00022692"/>
    </source>
</evidence>
<dbReference type="Gene3D" id="3.30.450.20">
    <property type="entry name" value="PAS domain"/>
    <property type="match status" value="1"/>
</dbReference>
<gene>
    <name evidence="23" type="ORF">SE37_09450</name>
</gene>
<dbReference type="EMBL" id="JXBL01000001">
    <property type="protein sequence ID" value="KIE42841.1"/>
    <property type="molecule type" value="Genomic_DNA"/>
</dbReference>
<dbReference type="PROSITE" id="PS50112">
    <property type="entry name" value="PAS"/>
    <property type="match status" value="1"/>
</dbReference>
<keyword evidence="9" id="KW-0592">Phosphate transport</keyword>
<evidence type="ECO:0000259" key="21">
    <source>
        <dbReference type="PROSITE" id="PS50112"/>
    </source>
</evidence>
<dbReference type="GO" id="GO:0007234">
    <property type="term" value="P:osmosensory signaling via phosphorelay pathway"/>
    <property type="evidence" value="ECO:0007669"/>
    <property type="project" value="TreeGrafter"/>
</dbReference>
<dbReference type="Pfam" id="PF00512">
    <property type="entry name" value="HisKA"/>
    <property type="match status" value="1"/>
</dbReference>
<evidence type="ECO:0000256" key="9">
    <source>
        <dbReference type="ARBA" id="ARBA00022592"/>
    </source>
</evidence>
<evidence type="ECO:0000256" key="19">
    <source>
        <dbReference type="SAM" id="Phobius"/>
    </source>
</evidence>
<evidence type="ECO:0000256" key="4">
    <source>
        <dbReference type="ARBA" id="ARBA00012438"/>
    </source>
</evidence>
<dbReference type="Gene3D" id="6.10.340.10">
    <property type="match status" value="1"/>
</dbReference>
<feature type="domain" description="HAMP" evidence="22">
    <location>
        <begin position="192"/>
        <end position="244"/>
    </location>
</feature>
<evidence type="ECO:0000256" key="15">
    <source>
        <dbReference type="ARBA" id="ARBA00022989"/>
    </source>
</evidence>
<dbReference type="InterPro" id="IPR014310">
    <property type="entry name" value="Sig_transdc_His_kinase_PhoR"/>
</dbReference>
<dbReference type="InterPro" id="IPR000014">
    <property type="entry name" value="PAS"/>
</dbReference>
<dbReference type="FunFam" id="1.10.287.130:FF:000008">
    <property type="entry name" value="Two-component sensor histidine kinase"/>
    <property type="match status" value="1"/>
</dbReference>
<comment type="function">
    <text evidence="18">Member of the two-component regulatory system PhoR/PhoB involved in the phosphate regulon genes expression. PhoR may function as a membrane-associated protein kinase that phosphorylates PhoB in response to environmental signals.</text>
</comment>
<dbReference type="PROSITE" id="PS50109">
    <property type="entry name" value="HIS_KIN"/>
    <property type="match status" value="1"/>
</dbReference>
<dbReference type="InterPro" id="IPR003661">
    <property type="entry name" value="HisK_dim/P_dom"/>
</dbReference>
<keyword evidence="7" id="KW-1003">Cell membrane</keyword>
<feature type="domain" description="Histidine kinase" evidence="20">
    <location>
        <begin position="371"/>
        <end position="589"/>
    </location>
</feature>
<organism evidence="23 24">
    <name type="scientific">Geobacter soli</name>
    <dbReference type="NCBI Taxonomy" id="1510391"/>
    <lineage>
        <taxon>Bacteria</taxon>
        <taxon>Pseudomonadati</taxon>
        <taxon>Thermodesulfobacteriota</taxon>
        <taxon>Desulfuromonadia</taxon>
        <taxon>Geobacterales</taxon>
        <taxon>Geobacteraceae</taxon>
        <taxon>Geobacter</taxon>
    </lineage>
</organism>
<evidence type="ECO:0000256" key="6">
    <source>
        <dbReference type="ARBA" id="ARBA00022448"/>
    </source>
</evidence>
<dbReference type="GO" id="GO:0030295">
    <property type="term" value="F:protein kinase activator activity"/>
    <property type="evidence" value="ECO:0007669"/>
    <property type="project" value="TreeGrafter"/>
</dbReference>
<keyword evidence="6" id="KW-0813">Transport</keyword>
<feature type="domain" description="PAS" evidence="21">
    <location>
        <begin position="249"/>
        <end position="289"/>
    </location>
</feature>
<dbReference type="NCBIfam" id="NF046044">
    <property type="entry name" value="PnpS"/>
    <property type="match status" value="1"/>
</dbReference>
<dbReference type="GO" id="GO:0000156">
    <property type="term" value="F:phosphorelay response regulator activity"/>
    <property type="evidence" value="ECO:0007669"/>
    <property type="project" value="TreeGrafter"/>
</dbReference>
<dbReference type="InterPro" id="IPR035965">
    <property type="entry name" value="PAS-like_dom_sf"/>
</dbReference>
<evidence type="ECO:0000259" key="20">
    <source>
        <dbReference type="PROSITE" id="PS50109"/>
    </source>
</evidence>
<comment type="catalytic activity">
    <reaction evidence="1">
        <text>ATP + protein L-histidine = ADP + protein N-phospho-L-histidine.</text>
        <dbReference type="EC" id="2.7.13.3"/>
    </reaction>
</comment>
<dbReference type="FunFam" id="3.30.565.10:FF:000023">
    <property type="entry name" value="PAS domain-containing sensor histidine kinase"/>
    <property type="match status" value="1"/>
</dbReference>
<dbReference type="Pfam" id="PF00672">
    <property type="entry name" value="HAMP"/>
    <property type="match status" value="1"/>
</dbReference>
<dbReference type="InterPro" id="IPR003594">
    <property type="entry name" value="HATPase_dom"/>
</dbReference>
<dbReference type="InterPro" id="IPR036097">
    <property type="entry name" value="HisK_dim/P_sf"/>
</dbReference>
<evidence type="ECO:0000256" key="12">
    <source>
        <dbReference type="ARBA" id="ARBA00022741"/>
    </source>
</evidence>
<evidence type="ECO:0000256" key="13">
    <source>
        <dbReference type="ARBA" id="ARBA00022777"/>
    </source>
</evidence>
<keyword evidence="11 19" id="KW-0812">Transmembrane</keyword>
<dbReference type="SMART" id="SM00091">
    <property type="entry name" value="PAS"/>
    <property type="match status" value="1"/>
</dbReference>